<evidence type="ECO:0000256" key="17">
    <source>
        <dbReference type="PIRSR" id="PIRSR621190-2"/>
    </source>
</evidence>
<keyword evidence="6 16" id="KW-0479">Metal-binding</keyword>
<feature type="binding site" evidence="17">
    <location>
        <position position="214"/>
    </location>
    <ligand>
        <name>Zn(2+)</name>
        <dbReference type="ChEBI" id="CHEBI:29105"/>
        <label>1</label>
    </ligand>
</feature>
<dbReference type="SUPFAM" id="SSF55486">
    <property type="entry name" value="Metalloproteases ('zincins'), catalytic domain"/>
    <property type="match status" value="1"/>
</dbReference>
<keyword evidence="12" id="KW-0482">Metalloprotease</keyword>
<evidence type="ECO:0000259" key="20">
    <source>
        <dbReference type="SMART" id="SM00235"/>
    </source>
</evidence>
<dbReference type="PROSITE" id="PS00546">
    <property type="entry name" value="CYSTEINE_SWITCH"/>
    <property type="match status" value="1"/>
</dbReference>
<feature type="binding site" evidence="17">
    <location>
        <position position="201"/>
    </location>
    <ligand>
        <name>Zn(2+)</name>
        <dbReference type="ChEBI" id="CHEBI:29105"/>
        <label>1</label>
    </ligand>
</feature>
<feature type="binding site" evidence="17">
    <location>
        <position position="193"/>
    </location>
    <ligand>
        <name>Ca(2+)</name>
        <dbReference type="ChEBI" id="CHEBI:29108"/>
        <label>3</label>
    </ligand>
</feature>
<dbReference type="InterPro" id="IPR002477">
    <property type="entry name" value="Peptidoglycan-bd-like"/>
</dbReference>
<evidence type="ECO:0000256" key="5">
    <source>
        <dbReference type="ARBA" id="ARBA00022670"/>
    </source>
</evidence>
<dbReference type="EMBL" id="SRMA01025307">
    <property type="protein sequence ID" value="TRY96313.1"/>
    <property type="molecule type" value="Genomic_DNA"/>
</dbReference>
<feature type="short sequence motif" description="Cysteine switch" evidence="18">
    <location>
        <begin position="109"/>
        <end position="116"/>
    </location>
</feature>
<feature type="binding site" evidence="17">
    <location>
        <position position="216"/>
    </location>
    <ligand>
        <name>Ca(2+)</name>
        <dbReference type="ChEBI" id="CHEBI:29108"/>
        <label>3</label>
    </ligand>
</feature>
<dbReference type="Pfam" id="PF01471">
    <property type="entry name" value="PG_binding_1"/>
    <property type="match status" value="1"/>
</dbReference>
<dbReference type="InterPro" id="IPR036365">
    <property type="entry name" value="PGBD-like_sf"/>
</dbReference>
<dbReference type="AlphaFoldDB" id="A0A553R2C9"/>
<dbReference type="InterPro" id="IPR021190">
    <property type="entry name" value="Pept_M10A"/>
</dbReference>
<feature type="binding site" evidence="17">
    <location>
        <position position="210"/>
    </location>
    <ligand>
        <name>Ca(2+)</name>
        <dbReference type="ChEBI" id="CHEBI:29108"/>
        <label>2</label>
    </ligand>
</feature>
<feature type="active site" evidence="15">
    <location>
        <position position="237"/>
    </location>
</feature>
<dbReference type="Gene3D" id="3.40.390.10">
    <property type="entry name" value="Collagenase (Catalytic Domain)"/>
    <property type="match status" value="1"/>
</dbReference>
<keyword evidence="7" id="KW-0732">Signal</keyword>
<keyword evidence="13" id="KW-0865">Zymogen</keyword>
<comment type="cofactor">
    <cofactor evidence="17">
        <name>Ca(2+)</name>
        <dbReference type="ChEBI" id="CHEBI:29108"/>
    </cofactor>
    <text evidence="17">Can bind about 5 Ca(2+) ions per subunit.</text>
</comment>
<dbReference type="CDD" id="cd04278">
    <property type="entry name" value="ZnMc_MMP"/>
    <property type="match status" value="1"/>
</dbReference>
<feature type="binding site" evidence="16">
    <location>
        <position position="236"/>
    </location>
    <ligand>
        <name>Zn(2+)</name>
        <dbReference type="ChEBI" id="CHEBI:29105"/>
        <label>2</label>
        <note>catalytic</note>
    </ligand>
</feature>
<evidence type="ECO:0000256" key="7">
    <source>
        <dbReference type="ARBA" id="ARBA00022729"/>
    </source>
</evidence>
<dbReference type="InterPro" id="IPR036375">
    <property type="entry name" value="Hemopexin-like_dom_sf"/>
</dbReference>
<dbReference type="Pfam" id="PF00045">
    <property type="entry name" value="Hemopexin"/>
    <property type="match status" value="1"/>
</dbReference>
<dbReference type="Pfam" id="PF00413">
    <property type="entry name" value="Peptidase_M10"/>
    <property type="match status" value="1"/>
</dbReference>
<proteinExistence type="inferred from homology"/>
<evidence type="ECO:0000256" key="11">
    <source>
        <dbReference type="ARBA" id="ARBA00022837"/>
    </source>
</evidence>
<evidence type="ECO:0000256" key="13">
    <source>
        <dbReference type="ARBA" id="ARBA00023145"/>
    </source>
</evidence>
<dbReference type="GO" id="GO:0006508">
    <property type="term" value="P:proteolysis"/>
    <property type="evidence" value="ECO:0007669"/>
    <property type="project" value="UniProtKB-KW"/>
</dbReference>
<dbReference type="GO" id="GO:0008270">
    <property type="term" value="F:zinc ion binding"/>
    <property type="evidence" value="ECO:0007669"/>
    <property type="project" value="InterPro"/>
</dbReference>
<evidence type="ECO:0000256" key="9">
    <source>
        <dbReference type="ARBA" id="ARBA00022801"/>
    </source>
</evidence>
<feature type="domain" description="Peptidase metallopeptidase" evidence="20">
    <location>
        <begin position="123"/>
        <end position="281"/>
    </location>
</feature>
<evidence type="ECO:0000313" key="21">
    <source>
        <dbReference type="EMBL" id="TRY96313.1"/>
    </source>
</evidence>
<keyword evidence="9" id="KW-0378">Hydrolase</keyword>
<feature type="binding site" evidence="17">
    <location>
        <position position="219"/>
    </location>
    <ligand>
        <name>Ca(2+)</name>
        <dbReference type="ChEBI" id="CHEBI:29108"/>
        <label>1</label>
    </ligand>
</feature>
<dbReference type="InterPro" id="IPR024079">
    <property type="entry name" value="MetalloPept_cat_dom_sf"/>
</dbReference>
<feature type="binding site" evidence="17">
    <location>
        <position position="387"/>
    </location>
    <ligand>
        <name>Ca(2+)</name>
        <dbReference type="ChEBI" id="CHEBI:29108"/>
        <label>5</label>
    </ligand>
</feature>
<feature type="binding site" evidence="17">
    <location>
        <position position="186"/>
    </location>
    <ligand>
        <name>Zn(2+)</name>
        <dbReference type="ChEBI" id="CHEBI:29105"/>
        <label>1</label>
    </ligand>
</feature>
<dbReference type="PIRSF" id="PIRSF001191">
    <property type="entry name" value="Peptidase_M10A_matrix"/>
    <property type="match status" value="1"/>
</dbReference>
<dbReference type="SUPFAM" id="SSF50923">
    <property type="entry name" value="Hemopexin-like domain"/>
    <property type="match status" value="1"/>
</dbReference>
<feature type="binding site" evidence="17">
    <location>
        <position position="254"/>
    </location>
    <ligand>
        <name>Zn(2+)</name>
        <dbReference type="ChEBI" id="CHEBI:29105"/>
        <label>2</label>
        <note>catalytic</note>
    </ligand>
</feature>
<feature type="binding site" evidence="17">
    <location>
        <position position="176"/>
    </location>
    <ligand>
        <name>Ca(2+)</name>
        <dbReference type="ChEBI" id="CHEBI:29108"/>
        <label>2</label>
    </ligand>
</feature>
<evidence type="ECO:0000256" key="1">
    <source>
        <dbReference type="ARBA" id="ARBA00004498"/>
    </source>
</evidence>
<feature type="binding site" evidence="17">
    <location>
        <position position="194"/>
    </location>
    <ligand>
        <name>Ca(2+)</name>
        <dbReference type="ChEBI" id="CHEBI:29108"/>
        <label>3</label>
    </ligand>
</feature>
<evidence type="ECO:0000256" key="10">
    <source>
        <dbReference type="ARBA" id="ARBA00022833"/>
    </source>
</evidence>
<dbReference type="STRING" id="623744.A0A553R2C9"/>
<keyword evidence="22" id="KW-1185">Reference proteome</keyword>
<evidence type="ECO:0000256" key="16">
    <source>
        <dbReference type="PIRSR" id="PIRSR001191-2"/>
    </source>
</evidence>
<keyword evidence="14" id="KW-1015">Disulfide bond</keyword>
<keyword evidence="10 16" id="KW-0862">Zinc</keyword>
<dbReference type="PANTHER" id="PTHR10201">
    <property type="entry name" value="MATRIX METALLOPROTEINASE"/>
    <property type="match status" value="1"/>
</dbReference>
<dbReference type="FunFam" id="2.110.10.10:FF:000002">
    <property type="entry name" value="Matrix metallopeptidase 3"/>
    <property type="match status" value="1"/>
</dbReference>
<evidence type="ECO:0000256" key="2">
    <source>
        <dbReference type="ARBA" id="ARBA00010370"/>
    </source>
</evidence>
<feature type="binding site" evidence="17">
    <location>
        <position position="340"/>
    </location>
    <ligand>
        <name>Ca(2+)</name>
        <dbReference type="ChEBI" id="CHEBI:29108"/>
        <label>5</label>
    </ligand>
</feature>
<dbReference type="SMART" id="SM00120">
    <property type="entry name" value="HX"/>
    <property type="match status" value="3"/>
</dbReference>
<dbReference type="Gene3D" id="2.110.10.10">
    <property type="entry name" value="Hemopexin-like domain"/>
    <property type="match status" value="1"/>
</dbReference>
<dbReference type="InterPro" id="IPR006026">
    <property type="entry name" value="Peptidase_Metallo"/>
</dbReference>
<keyword evidence="5" id="KW-0645">Protease</keyword>
<dbReference type="Proteomes" id="UP000316079">
    <property type="component" value="Unassembled WGS sequence"/>
</dbReference>
<comment type="cofactor">
    <cofactor evidence="17">
        <name>Zn(2+)</name>
        <dbReference type="ChEBI" id="CHEBI:29105"/>
    </cofactor>
    <text evidence="17">Binds 2 Zn(2+) ions per subunit.</text>
</comment>
<dbReference type="InterPro" id="IPR018487">
    <property type="entry name" value="Hemopexin-like_repeat"/>
</dbReference>
<evidence type="ECO:0000256" key="12">
    <source>
        <dbReference type="ARBA" id="ARBA00023049"/>
    </source>
</evidence>
<dbReference type="PROSITE" id="PS51642">
    <property type="entry name" value="HEMOPEXIN_2"/>
    <property type="match status" value="2"/>
</dbReference>
<dbReference type="SMART" id="SM00235">
    <property type="entry name" value="ZnMc"/>
    <property type="match status" value="1"/>
</dbReference>
<keyword evidence="4" id="KW-0272">Extracellular matrix</keyword>
<evidence type="ECO:0000256" key="15">
    <source>
        <dbReference type="PIRSR" id="PIRSR001191-1"/>
    </source>
</evidence>
<evidence type="ECO:0000256" key="3">
    <source>
        <dbReference type="ARBA" id="ARBA00022525"/>
    </source>
</evidence>
<evidence type="ECO:0000313" key="22">
    <source>
        <dbReference type="Proteomes" id="UP000316079"/>
    </source>
</evidence>
<evidence type="ECO:0000256" key="6">
    <source>
        <dbReference type="ARBA" id="ARBA00022723"/>
    </source>
</evidence>
<dbReference type="FunFam" id="3.40.390.10:FF:000007">
    <property type="entry name" value="Collagenase 3"/>
    <property type="match status" value="1"/>
</dbReference>
<dbReference type="SUPFAM" id="SSF47090">
    <property type="entry name" value="PGBD-like"/>
    <property type="match status" value="1"/>
</dbReference>
<keyword evidence="8" id="KW-0677">Repeat</keyword>
<keyword evidence="11 17" id="KW-0106">Calcium</keyword>
<dbReference type="PRINTS" id="PR00138">
    <property type="entry name" value="MATRIXIN"/>
</dbReference>
<comment type="similarity">
    <text evidence="2">Belongs to the peptidase M10A family.</text>
</comment>
<gene>
    <name evidence="21" type="ORF">DNTS_030040</name>
</gene>
<feature type="binding site" evidence="16">
    <location>
        <position position="246"/>
    </location>
    <ligand>
        <name>Zn(2+)</name>
        <dbReference type="ChEBI" id="CHEBI:29105"/>
        <label>2</label>
        <note>catalytic</note>
    </ligand>
</feature>
<dbReference type="InterPro" id="IPR001818">
    <property type="entry name" value="Pept_M10_metallopeptidase"/>
</dbReference>
<feature type="binding site" evidence="17">
    <location>
        <position position="338"/>
    </location>
    <ligand>
        <name>Ca(2+)</name>
        <dbReference type="ChEBI" id="CHEBI:29108"/>
        <label>4</label>
    </ligand>
</feature>
<comment type="caution">
    <text evidence="21">The sequence shown here is derived from an EMBL/GenBank/DDBJ whole genome shotgun (WGS) entry which is preliminary data.</text>
</comment>
<dbReference type="CDD" id="cd00094">
    <property type="entry name" value="HX"/>
    <property type="match status" value="1"/>
</dbReference>
<dbReference type="InterPro" id="IPR033739">
    <property type="entry name" value="M10A_MMP"/>
</dbReference>
<keyword evidence="3" id="KW-0964">Secreted</keyword>
<accession>A0A553R2C9</accession>
<evidence type="ECO:0000256" key="8">
    <source>
        <dbReference type="ARBA" id="ARBA00022737"/>
    </source>
</evidence>
<dbReference type="GO" id="GO:0030198">
    <property type="term" value="P:extracellular matrix organization"/>
    <property type="evidence" value="ECO:0007669"/>
    <property type="project" value="TreeGrafter"/>
</dbReference>
<evidence type="ECO:0000256" key="4">
    <source>
        <dbReference type="ARBA" id="ARBA00022530"/>
    </source>
</evidence>
<feature type="binding site" evidence="17">
    <location>
        <position position="219"/>
    </location>
    <ligand>
        <name>Ca(2+)</name>
        <dbReference type="ChEBI" id="CHEBI:29108"/>
        <label>3</label>
    </ligand>
</feature>
<dbReference type="InterPro" id="IPR021158">
    <property type="entry name" value="Pept_M10A_Zn_BS"/>
</dbReference>
<sequence length="470" mass="53161">MRQKLLWSLKEMCLLFGFLCVLLHFSLHYPLPLPSRDDGSVHPTGTAPNDLALATKYLQQFYSFQADASGRRRRSRPSFSSKLKDMQSFFGLNRTGTLNSETMVLMKTPRCGVPDVDDYHNRRGNRWMKNLVTYDVGRYTSHLPVNTVDALIASALEVWAKASPLTFLRSFSHQADIMVEFVRNDHGDFFPFDGPDGTLAHAFGPGDGIGGDVHFDEAESWTAEYNGFNLFVVATHEFGHALGLKHSQNPESVMFPTYKSRKTHSLLSSEDIMNINTLYGPSNKWSNPSLRFSWNNPSSPWASASHLPGYMWIKHNNRNDVKEGPISNFMPRISGQIDAAYWVAQRSAVYLFNGTLFWTMKGTQVKGRVKNISSLGFPSWVRQIDAAVHIHKTVDTLFFTQNQYNEHDKTMSESSPRNISDDFPQIKGPISAAMYKDGCLHFFAGPDVYEYDIKQKKIIAVDKPSSWLGC</sequence>
<dbReference type="PANTHER" id="PTHR10201:SF306">
    <property type="entry name" value="MATRILYSIN-LIKE"/>
    <property type="match status" value="1"/>
</dbReference>
<feature type="binding site" evidence="17">
    <location>
        <position position="212"/>
    </location>
    <ligand>
        <name>Ca(2+)</name>
        <dbReference type="ChEBI" id="CHEBI:29108"/>
        <label>2</label>
    </ligand>
</feature>
<protein>
    <recommendedName>
        <fullName evidence="20">Peptidase metallopeptidase domain-containing protein</fullName>
    </recommendedName>
</protein>
<dbReference type="InterPro" id="IPR000585">
    <property type="entry name" value="Hemopexin-like_dom"/>
</dbReference>
<evidence type="ECO:0000256" key="19">
    <source>
        <dbReference type="PROSITE-ProRule" id="PRU01011"/>
    </source>
</evidence>
<name>A0A553R2C9_9TELE</name>
<feature type="binding site" description="in inhibited form" evidence="17">
    <location>
        <position position="111"/>
    </location>
    <ligand>
        <name>Zn(2+)</name>
        <dbReference type="ChEBI" id="CHEBI:29105"/>
        <label>2</label>
        <note>catalytic</note>
    </ligand>
</feature>
<feature type="repeat" description="Hemopexin" evidence="19">
    <location>
        <begin position="381"/>
        <end position="426"/>
    </location>
</feature>
<dbReference type="OrthoDB" id="406838at2759"/>
<evidence type="ECO:0000256" key="14">
    <source>
        <dbReference type="ARBA" id="ARBA00023157"/>
    </source>
</evidence>
<feature type="repeat" description="Hemopexin" evidence="19">
    <location>
        <begin position="334"/>
        <end position="379"/>
    </location>
</feature>
<dbReference type="GO" id="GO:0004222">
    <property type="term" value="F:metalloendopeptidase activity"/>
    <property type="evidence" value="ECO:0007669"/>
    <property type="project" value="InterPro"/>
</dbReference>
<organism evidence="21 22">
    <name type="scientific">Danionella cerebrum</name>
    <dbReference type="NCBI Taxonomy" id="2873325"/>
    <lineage>
        <taxon>Eukaryota</taxon>
        <taxon>Metazoa</taxon>
        <taxon>Chordata</taxon>
        <taxon>Craniata</taxon>
        <taxon>Vertebrata</taxon>
        <taxon>Euteleostomi</taxon>
        <taxon>Actinopterygii</taxon>
        <taxon>Neopterygii</taxon>
        <taxon>Teleostei</taxon>
        <taxon>Ostariophysi</taxon>
        <taxon>Cypriniformes</taxon>
        <taxon>Danionidae</taxon>
        <taxon>Danioninae</taxon>
        <taxon>Danionella</taxon>
    </lineage>
</organism>
<dbReference type="GO" id="GO:0031012">
    <property type="term" value="C:extracellular matrix"/>
    <property type="evidence" value="ECO:0007669"/>
    <property type="project" value="InterPro"/>
</dbReference>
<feature type="binding site" evidence="17">
    <location>
        <position position="188"/>
    </location>
    <ligand>
        <name>Zn(2+)</name>
        <dbReference type="ChEBI" id="CHEBI:29105"/>
        <label>1</label>
    </ligand>
</feature>
<reference evidence="21 22" key="1">
    <citation type="journal article" date="2019" name="Sci. Data">
        <title>Hybrid genome assembly and annotation of Danionella translucida.</title>
        <authorList>
            <person name="Kadobianskyi M."/>
            <person name="Schulze L."/>
            <person name="Schuelke M."/>
            <person name="Judkewitz B."/>
        </authorList>
    </citation>
    <scope>NUCLEOTIDE SEQUENCE [LARGE SCALE GENOMIC DNA]</scope>
    <source>
        <strain evidence="21 22">Bolton</strain>
    </source>
</reference>
<dbReference type="GO" id="GO:0030574">
    <property type="term" value="P:collagen catabolic process"/>
    <property type="evidence" value="ECO:0007669"/>
    <property type="project" value="TreeGrafter"/>
</dbReference>
<comment type="subcellular location">
    <subcellularLocation>
        <location evidence="1">Secreted</location>
        <location evidence="1">Extracellular space</location>
        <location evidence="1">Extracellular matrix</location>
    </subcellularLocation>
</comment>
<evidence type="ECO:0000256" key="18">
    <source>
        <dbReference type="PIRSR" id="PIRSR621190-5"/>
    </source>
</evidence>
<feature type="binding site" evidence="16">
    <location>
        <position position="240"/>
    </location>
    <ligand>
        <name>Zn(2+)</name>
        <dbReference type="ChEBI" id="CHEBI:29105"/>
        <label>2</label>
        <note>catalytic</note>
    </ligand>
</feature>